<proteinExistence type="predicted"/>
<name>A0A414SVT4_9FIRM</name>
<accession>A0A414SVT4</accession>
<evidence type="ECO:0000313" key="3">
    <source>
        <dbReference type="Proteomes" id="UP000284051"/>
    </source>
</evidence>
<protein>
    <submittedName>
        <fullName evidence="2">Uncharacterized protein</fullName>
    </submittedName>
</protein>
<evidence type="ECO:0000313" key="2">
    <source>
        <dbReference type="EMBL" id="RHG26088.1"/>
    </source>
</evidence>
<dbReference type="Proteomes" id="UP000284465">
    <property type="component" value="Unassembled WGS sequence"/>
</dbReference>
<dbReference type="EMBL" id="QRID01000019">
    <property type="protein sequence ID" value="RHG26088.1"/>
    <property type="molecule type" value="Genomic_DNA"/>
</dbReference>
<evidence type="ECO:0000313" key="4">
    <source>
        <dbReference type="Proteomes" id="UP000284465"/>
    </source>
</evidence>
<organism evidence="2 3">
    <name type="scientific">Roseburia intestinalis</name>
    <dbReference type="NCBI Taxonomy" id="166486"/>
    <lineage>
        <taxon>Bacteria</taxon>
        <taxon>Bacillati</taxon>
        <taxon>Bacillota</taxon>
        <taxon>Clostridia</taxon>
        <taxon>Lachnospirales</taxon>
        <taxon>Lachnospiraceae</taxon>
        <taxon>Roseburia</taxon>
    </lineage>
</organism>
<comment type="caution">
    <text evidence="2">The sequence shown here is derived from an EMBL/GenBank/DDBJ whole genome shotgun (WGS) entry which is preliminary data.</text>
</comment>
<sequence>MEASNVYFTSFKATEHENLLQKLHCLMKTAGFETIDFTDKYAAIKIHFEWKSCIAHAVKIGLGSDQYKLITI</sequence>
<reference evidence="3 4" key="1">
    <citation type="submission" date="2018-08" db="EMBL/GenBank/DDBJ databases">
        <title>A genome reference for cultivated species of the human gut microbiota.</title>
        <authorList>
            <person name="Zou Y."/>
            <person name="Xue W."/>
            <person name="Luo G."/>
        </authorList>
    </citation>
    <scope>NUCLEOTIDE SEQUENCE [LARGE SCALE GENOMIC DNA]</scope>
    <source>
        <strain evidence="2 3">AM22-21LB</strain>
        <strain evidence="1 4">AM43-11</strain>
    </source>
</reference>
<dbReference type="RefSeq" id="WP_015560251.1">
    <property type="nucleotide sequence ID" value="NZ_JADNLD010000037.1"/>
</dbReference>
<dbReference type="EMBL" id="QSFP01000020">
    <property type="protein sequence ID" value="RHA65315.1"/>
    <property type="molecule type" value="Genomic_DNA"/>
</dbReference>
<dbReference type="AlphaFoldDB" id="A0A414SVT4"/>
<evidence type="ECO:0000313" key="1">
    <source>
        <dbReference type="EMBL" id="RHA65315.1"/>
    </source>
</evidence>
<gene>
    <name evidence="2" type="ORF">DW264_15480</name>
    <name evidence="1" type="ORF">DW927_14765</name>
</gene>
<dbReference type="Proteomes" id="UP000284051">
    <property type="component" value="Unassembled WGS sequence"/>
</dbReference>